<feature type="compositionally biased region" description="Polar residues" evidence="7">
    <location>
        <begin position="1"/>
        <end position="17"/>
    </location>
</feature>
<keyword evidence="5" id="KW-0804">Transcription</keyword>
<protein>
    <recommendedName>
        <fullName evidence="10">Transcription factor domain-containing protein</fullName>
    </recommendedName>
</protein>
<evidence type="ECO:0000256" key="3">
    <source>
        <dbReference type="ARBA" id="ARBA00023015"/>
    </source>
</evidence>
<evidence type="ECO:0000313" key="9">
    <source>
        <dbReference type="Proteomes" id="UP001430848"/>
    </source>
</evidence>
<dbReference type="Proteomes" id="UP001430848">
    <property type="component" value="Unassembled WGS sequence"/>
</dbReference>
<dbReference type="InterPro" id="IPR051430">
    <property type="entry name" value="Fungal_TF_Env_Response"/>
</dbReference>
<keyword evidence="4" id="KW-0238">DNA-binding</keyword>
<accession>A0ABR1NY36</accession>
<evidence type="ECO:0000256" key="4">
    <source>
        <dbReference type="ARBA" id="ARBA00023125"/>
    </source>
</evidence>
<evidence type="ECO:0000313" key="8">
    <source>
        <dbReference type="EMBL" id="KAK7720107.1"/>
    </source>
</evidence>
<name>A0ABR1NY36_DIAER</name>
<evidence type="ECO:0000256" key="5">
    <source>
        <dbReference type="ARBA" id="ARBA00023163"/>
    </source>
</evidence>
<dbReference type="CDD" id="cd12148">
    <property type="entry name" value="fungal_TF_MHR"/>
    <property type="match status" value="1"/>
</dbReference>
<keyword evidence="9" id="KW-1185">Reference proteome</keyword>
<feature type="region of interest" description="Disordered" evidence="7">
    <location>
        <begin position="33"/>
        <end position="53"/>
    </location>
</feature>
<comment type="caution">
    <text evidence="8">The sequence shown here is derived from an EMBL/GenBank/DDBJ whole genome shotgun (WGS) entry which is preliminary data.</text>
</comment>
<reference evidence="8 9" key="1">
    <citation type="submission" date="2024-02" db="EMBL/GenBank/DDBJ databases">
        <title>De novo assembly and annotation of 12 fungi associated with fruit tree decline syndrome in Ontario, Canada.</title>
        <authorList>
            <person name="Sulman M."/>
            <person name="Ellouze W."/>
            <person name="Ilyukhin E."/>
        </authorList>
    </citation>
    <scope>NUCLEOTIDE SEQUENCE [LARGE SCALE GENOMIC DNA]</scope>
    <source>
        <strain evidence="8 9">M169</strain>
    </source>
</reference>
<evidence type="ECO:0000256" key="6">
    <source>
        <dbReference type="ARBA" id="ARBA00023242"/>
    </source>
</evidence>
<feature type="compositionally biased region" description="Basic and acidic residues" evidence="7">
    <location>
        <begin position="96"/>
        <end position="108"/>
    </location>
</feature>
<feature type="region of interest" description="Disordered" evidence="7">
    <location>
        <begin position="74"/>
        <end position="112"/>
    </location>
</feature>
<evidence type="ECO:0008006" key="10">
    <source>
        <dbReference type="Google" id="ProtNLM"/>
    </source>
</evidence>
<feature type="compositionally biased region" description="Polar residues" evidence="7">
    <location>
        <begin position="74"/>
        <end position="84"/>
    </location>
</feature>
<dbReference type="PANTHER" id="PTHR31944:SF131">
    <property type="entry name" value="HEME-RESPONSIVE ZINC FINGER TRANSCRIPTION FACTOR HAP1"/>
    <property type="match status" value="1"/>
</dbReference>
<dbReference type="EMBL" id="JAKNSF020000078">
    <property type="protein sequence ID" value="KAK7720107.1"/>
    <property type="molecule type" value="Genomic_DNA"/>
</dbReference>
<gene>
    <name evidence="8" type="ORF">SLS63_010002</name>
</gene>
<evidence type="ECO:0000256" key="2">
    <source>
        <dbReference type="ARBA" id="ARBA00022833"/>
    </source>
</evidence>
<organism evidence="8 9">
    <name type="scientific">Diaporthe eres</name>
    <name type="common">Phomopsis oblonga</name>
    <dbReference type="NCBI Taxonomy" id="83184"/>
    <lineage>
        <taxon>Eukaryota</taxon>
        <taxon>Fungi</taxon>
        <taxon>Dikarya</taxon>
        <taxon>Ascomycota</taxon>
        <taxon>Pezizomycotina</taxon>
        <taxon>Sordariomycetes</taxon>
        <taxon>Sordariomycetidae</taxon>
        <taxon>Diaporthales</taxon>
        <taxon>Diaporthaceae</taxon>
        <taxon>Diaporthe</taxon>
        <taxon>Diaporthe eres species complex</taxon>
    </lineage>
</organism>
<keyword evidence="2" id="KW-0862">Zinc</keyword>
<evidence type="ECO:0000256" key="1">
    <source>
        <dbReference type="ARBA" id="ARBA00022723"/>
    </source>
</evidence>
<dbReference type="PANTHER" id="PTHR31944">
    <property type="entry name" value="HEME-RESPONSIVE ZINC FINGER TRANSCRIPTION FACTOR HAP1"/>
    <property type="match status" value="1"/>
</dbReference>
<proteinExistence type="predicted"/>
<evidence type="ECO:0000256" key="7">
    <source>
        <dbReference type="SAM" id="MobiDB-lite"/>
    </source>
</evidence>
<sequence length="671" mass="74740">MESENQTSPSDIVSSPDQLAERVKQLEEQLGKFVNARNGSTSAQSEVPKAYFNNANFNPPTASKFLGPEHWQVQGSGLADTSSPRARYSREAQGSNRERGDPNTDENHSTSGNVNAILSKSRYLGNSHWIHGVTLFPRLMLFLESLKSDKSSEGYMAVAQSKTLGRQIKALRVPQIMSLEFGNHIPSKQLADELVEAYLRTYETIHRVLHVPSFRLEYARYWQNPKGARQAFVIQLQLCMAIGAVLHDDHFSLRSLAVRWVYEARFWLFQPSEKSRMNLSGGPPLISPFDYDTKLPGNYNDEDLLAEVPQSKPLTTFTDTSIQIGLVRTIKVRIEIAAYLNDFRSVTSYDKSLAINSELTTASRSLDALLRAHKNQNPSPSSFQLRTVEHIMQRYFLAIHLPWLGLAKDDPHYFFSRRLCVEAGLRHHRVIKAHKSIDPEERDFQEPDDFGRLLVCGSGSVRFIGTQCLLAATLEFVWELDERLEGARSLDLSTTAATSTTSAASTPGAGLGFMGPMVDEGEMLDVLRYTVEWMRARIKAGEVNVKGFLFATALLAEAEGLTKDASEEQLKDIVRQACLKSAREALDLLKEMHAALSRGNSLSSVAEANAASSMDAGDHGPQVSAAEDAFSGMGDFEQLSREWDWDCLQDPSYNLNFNINLGGMDLVFSSL</sequence>
<keyword evidence="3" id="KW-0805">Transcription regulation</keyword>
<keyword evidence="1" id="KW-0479">Metal-binding</keyword>
<keyword evidence="6" id="KW-0539">Nucleus</keyword>
<feature type="region of interest" description="Disordered" evidence="7">
    <location>
        <begin position="1"/>
        <end position="20"/>
    </location>
</feature>